<evidence type="ECO:0000256" key="1">
    <source>
        <dbReference type="ARBA" id="ARBA00004514"/>
    </source>
</evidence>
<dbReference type="SUPFAM" id="SSF53254">
    <property type="entry name" value="Phosphoglycerate mutase-like"/>
    <property type="match status" value="1"/>
</dbReference>
<comment type="catalytic activity">
    <reaction evidence="8">
        <text>5-diphospho-1D-myo-inositol 1,2,3,4,6-pentakisphosphate + ATP + H(+) = 1,5-bis(diphospho)-1D-myo-inositol 2,3,4,6-tetrakisphosphate + ADP</text>
        <dbReference type="Rhea" id="RHEA:10276"/>
        <dbReference type="ChEBI" id="CHEBI:15378"/>
        <dbReference type="ChEBI" id="CHEBI:30616"/>
        <dbReference type="ChEBI" id="CHEBI:58628"/>
        <dbReference type="ChEBI" id="CHEBI:77983"/>
        <dbReference type="ChEBI" id="CHEBI:456216"/>
        <dbReference type="EC" id="2.7.4.24"/>
    </reaction>
    <physiologicalReaction direction="left-to-right" evidence="8">
        <dbReference type="Rhea" id="RHEA:10277"/>
    </physiologicalReaction>
</comment>
<evidence type="ECO:0000256" key="5">
    <source>
        <dbReference type="ARBA" id="ARBA00022741"/>
    </source>
</evidence>
<evidence type="ECO:0000256" key="6">
    <source>
        <dbReference type="ARBA" id="ARBA00022777"/>
    </source>
</evidence>
<dbReference type="EMBL" id="CAUYUJ010013158">
    <property type="protein sequence ID" value="CAK0835699.1"/>
    <property type="molecule type" value="Genomic_DNA"/>
</dbReference>
<evidence type="ECO:0000256" key="7">
    <source>
        <dbReference type="ARBA" id="ARBA00022840"/>
    </source>
</evidence>
<dbReference type="InterPro" id="IPR029033">
    <property type="entry name" value="His_PPase_superfam"/>
</dbReference>
<dbReference type="PROSITE" id="PS00616">
    <property type="entry name" value="HIS_ACID_PHOSPHAT_1"/>
    <property type="match status" value="1"/>
</dbReference>
<name>A0ABN9STI4_9DINO</name>
<comment type="catalytic activity">
    <reaction evidence="9">
        <text>1D-myo-inositol hexakisphosphate + ATP = 1-diphospho-1D-myo-inositol 2,3,4,5,6-pentakisphosphate + ADP</text>
        <dbReference type="Rhea" id="RHEA:37459"/>
        <dbReference type="ChEBI" id="CHEBI:30616"/>
        <dbReference type="ChEBI" id="CHEBI:58130"/>
        <dbReference type="ChEBI" id="CHEBI:74946"/>
        <dbReference type="ChEBI" id="CHEBI:456216"/>
        <dbReference type="EC" id="2.7.4.24"/>
    </reaction>
    <physiologicalReaction direction="left-to-right" evidence="9">
        <dbReference type="Rhea" id="RHEA:37460"/>
    </physiologicalReaction>
</comment>
<evidence type="ECO:0000256" key="9">
    <source>
        <dbReference type="ARBA" id="ARBA00034629"/>
    </source>
</evidence>
<dbReference type="InterPro" id="IPR033379">
    <property type="entry name" value="Acid_Pase_AS"/>
</dbReference>
<keyword evidence="4 10" id="KW-0808">Transferase</keyword>
<comment type="caution">
    <text evidence="12">The sequence shown here is derived from an EMBL/GenBank/DDBJ whole genome shotgun (WGS) entry which is preliminary data.</text>
</comment>
<comment type="subcellular location">
    <subcellularLocation>
        <location evidence="1 10">Cytoplasm</location>
        <location evidence="1 10">Cytosol</location>
    </subcellularLocation>
</comment>
<comment type="function">
    <text evidence="10">Bifunctional inositol kinase that acts in concert with the IP6K kinases to synthesize the diphosphate group-containing inositol pyrophosphates diphosphoinositol pentakisphosphate, PP-InsP5, and bis-diphosphoinositol tetrakisphosphate, (PP)2-InsP4. PP-InsP5 and (PP)2-InsP4, also respectively called InsP7 and InsP8, may regulate a variety of cellular processes, including apoptosis, vesicle trafficking, cytoskeletal dynamics, and exocytosis. Phosphorylates inositol hexakisphosphate (InsP6).</text>
</comment>
<evidence type="ECO:0000256" key="2">
    <source>
        <dbReference type="ARBA" id="ARBA00005609"/>
    </source>
</evidence>
<keyword evidence="7 10" id="KW-0067">ATP-binding</keyword>
<comment type="similarity">
    <text evidence="2 10">Belongs to the histidine acid phosphatase family. VIP1 subfamily.</text>
</comment>
<dbReference type="Gene3D" id="3.40.50.1240">
    <property type="entry name" value="Phosphoglycerate mutase-like"/>
    <property type="match status" value="1"/>
</dbReference>
<protein>
    <recommendedName>
        <fullName evidence="10">Inositol hexakisphosphate and diphosphoinositol-pentakisphosphate kinase</fullName>
        <ecNumber evidence="10">2.7.4.24</ecNumber>
    </recommendedName>
</protein>
<evidence type="ECO:0000256" key="4">
    <source>
        <dbReference type="ARBA" id="ARBA00022679"/>
    </source>
</evidence>
<sequence length="566" mass="61664">RHLGTVSEAGEEEDQLLCVLLVARHGERTPKQKVKVKVRLKSEFRAGWLCAWIVGSGAGAAEAVSPPETLELRCPHQLERLASAARELASAGHEVETLEDALKYTADEGMLCHAKVCASGPTLAVGLKWGGELTHAGAERAEALGLAFRGEMYPNEDIDELHATLRHDVKVYSSRDRRCQQTAAAFCRGMMKIMVDKPTHFALPPIIAALVRTDGRLEGVNNYAAEDEQRARVEEESAPEPIPVDAPWKELEARLGGFRVPELLLAFGTAESPASPAPALRALRGHLEELTEALNSAEPRRALYGGETPTLLRERYKDALGDLGSPEEPPRFGKVLHVMDHLQYDHSHNVEAVPARAVAPLRAALPLCEALCDVVAAADAVQERAAAPRARGHGVALLSKMRWDLRVASGEDLGHETAHLQKHEALYKAVESTGAPAERPCVRTRLYFSHNSQLHGLLQMLTRARGGQGLPGSEVGGDQVLELLRTRQGFLSHFAVTLRRRFADGSLHVACDFATEGTGRRRRLFDMPLDAADAWWSELLDERGGPGWLEGEDSCPGGDRAASPED</sequence>
<keyword evidence="3 10" id="KW-0963">Cytoplasm</keyword>
<dbReference type="InterPro" id="IPR000560">
    <property type="entry name" value="His_Pase_clade-2"/>
</dbReference>
<dbReference type="InterPro" id="IPR037446">
    <property type="entry name" value="His_Pase_VIP1"/>
</dbReference>
<evidence type="ECO:0000256" key="8">
    <source>
        <dbReference type="ARBA" id="ARBA00033696"/>
    </source>
</evidence>
<accession>A0ABN9STI4</accession>
<feature type="non-terminal residue" evidence="12">
    <location>
        <position position="1"/>
    </location>
</feature>
<organism evidence="12 13">
    <name type="scientific">Prorocentrum cordatum</name>
    <dbReference type="NCBI Taxonomy" id="2364126"/>
    <lineage>
        <taxon>Eukaryota</taxon>
        <taxon>Sar</taxon>
        <taxon>Alveolata</taxon>
        <taxon>Dinophyceae</taxon>
        <taxon>Prorocentrales</taxon>
        <taxon>Prorocentraceae</taxon>
        <taxon>Prorocentrum</taxon>
    </lineage>
</organism>
<reference evidence="12" key="1">
    <citation type="submission" date="2023-10" db="EMBL/GenBank/DDBJ databases">
        <authorList>
            <person name="Chen Y."/>
            <person name="Shah S."/>
            <person name="Dougan E. K."/>
            <person name="Thang M."/>
            <person name="Chan C."/>
        </authorList>
    </citation>
    <scope>NUCLEOTIDE SEQUENCE [LARGE SCALE GENOMIC DNA]</scope>
</reference>
<dbReference type="PANTHER" id="PTHR12750:SF9">
    <property type="entry name" value="INOSITOL HEXAKISPHOSPHATE AND DIPHOSPHOINOSITOL-PENTAKISPHOSPHATE KINASE"/>
    <property type="match status" value="1"/>
</dbReference>
<proteinExistence type="inferred from homology"/>
<evidence type="ECO:0000313" key="12">
    <source>
        <dbReference type="EMBL" id="CAK0835699.1"/>
    </source>
</evidence>
<dbReference type="Proteomes" id="UP001189429">
    <property type="component" value="Unassembled WGS sequence"/>
</dbReference>
<feature type="region of interest" description="Disordered" evidence="11">
    <location>
        <begin position="544"/>
        <end position="566"/>
    </location>
</feature>
<dbReference type="PANTHER" id="PTHR12750">
    <property type="entry name" value="DIPHOSPHOINOSITOL PENTAKISPHOSPHATE KINASE"/>
    <property type="match status" value="1"/>
</dbReference>
<evidence type="ECO:0000313" key="13">
    <source>
        <dbReference type="Proteomes" id="UP001189429"/>
    </source>
</evidence>
<evidence type="ECO:0000256" key="11">
    <source>
        <dbReference type="SAM" id="MobiDB-lite"/>
    </source>
</evidence>
<gene>
    <name evidence="12" type="ORF">PCOR1329_LOCUS32431</name>
</gene>
<evidence type="ECO:0000256" key="10">
    <source>
        <dbReference type="RuleBase" id="RU365032"/>
    </source>
</evidence>
<evidence type="ECO:0000256" key="3">
    <source>
        <dbReference type="ARBA" id="ARBA00022490"/>
    </source>
</evidence>
<dbReference type="Pfam" id="PF00328">
    <property type="entry name" value="His_Phos_2"/>
    <property type="match status" value="1"/>
</dbReference>
<keyword evidence="5 10" id="KW-0547">Nucleotide-binding</keyword>
<keyword evidence="6 10" id="KW-0418">Kinase</keyword>
<dbReference type="EC" id="2.7.4.24" evidence="10"/>
<keyword evidence="13" id="KW-1185">Reference proteome</keyword>